<feature type="region of interest" description="Disordered" evidence="1">
    <location>
        <begin position="106"/>
        <end position="125"/>
    </location>
</feature>
<dbReference type="AlphaFoldDB" id="A0A084SYN2"/>
<dbReference type="RefSeq" id="WP_043391769.1">
    <property type="nucleotide sequence ID" value="NZ_JPMI01000046.1"/>
</dbReference>
<organism evidence="2 3">
    <name type="scientific">Archangium violaceum Cb vi76</name>
    <dbReference type="NCBI Taxonomy" id="1406225"/>
    <lineage>
        <taxon>Bacteria</taxon>
        <taxon>Pseudomonadati</taxon>
        <taxon>Myxococcota</taxon>
        <taxon>Myxococcia</taxon>
        <taxon>Myxococcales</taxon>
        <taxon>Cystobacterineae</taxon>
        <taxon>Archangiaceae</taxon>
        <taxon>Archangium</taxon>
    </lineage>
</organism>
<proteinExistence type="predicted"/>
<protein>
    <recommendedName>
        <fullName evidence="4">Zinc-finger domain-containing protein</fullName>
    </recommendedName>
</protein>
<evidence type="ECO:0000313" key="3">
    <source>
        <dbReference type="Proteomes" id="UP000028547"/>
    </source>
</evidence>
<evidence type="ECO:0000313" key="2">
    <source>
        <dbReference type="EMBL" id="KFA93567.1"/>
    </source>
</evidence>
<evidence type="ECO:0000256" key="1">
    <source>
        <dbReference type="SAM" id="MobiDB-lite"/>
    </source>
</evidence>
<accession>A0A084SYN2</accession>
<reference evidence="2 3" key="1">
    <citation type="submission" date="2014-07" db="EMBL/GenBank/DDBJ databases">
        <title>Draft Genome Sequence of Gephyronic Acid Producer, Cystobacter violaceus Strain Cb vi76.</title>
        <authorList>
            <person name="Stevens D.C."/>
            <person name="Young J."/>
            <person name="Carmichael R."/>
            <person name="Tan J."/>
            <person name="Taylor R.E."/>
        </authorList>
    </citation>
    <scope>NUCLEOTIDE SEQUENCE [LARGE SCALE GENOMIC DNA]</scope>
    <source>
        <strain evidence="2 3">Cb vi76</strain>
    </source>
</reference>
<name>A0A084SYN2_9BACT</name>
<dbReference type="Proteomes" id="UP000028547">
    <property type="component" value="Unassembled WGS sequence"/>
</dbReference>
<sequence length="259" mass="28270">MSSTTPCDSTRLVDAHFGRGGLPPKRERALREHLPGCATCRARYERHLLLAEVDRSIPGAQERLARGLGLPDAPRIRAWPVPLGFALALGLCALVLVPRLAAPPTADEGFTPRGGTEAHGPAAEPPPVLEVYRVRDGKAEPTDGSMRADDELAFAYRNPDGLPFLMVFATDMAGQVYWYYPSWTDPDTSPTSVPARQGEHPFELPDAIRHPLPPGQFILHALFTRDPLSVHEVEARLAQQASLVGEGEHLTHLPLQVQP</sequence>
<comment type="caution">
    <text evidence="2">The sequence shown here is derived from an EMBL/GenBank/DDBJ whole genome shotgun (WGS) entry which is preliminary data.</text>
</comment>
<dbReference type="EMBL" id="JPMI01000046">
    <property type="protein sequence ID" value="KFA93567.1"/>
    <property type="molecule type" value="Genomic_DNA"/>
</dbReference>
<gene>
    <name evidence="2" type="ORF">Q664_08185</name>
</gene>
<evidence type="ECO:0008006" key="4">
    <source>
        <dbReference type="Google" id="ProtNLM"/>
    </source>
</evidence>